<organism evidence="1 2">
    <name type="scientific">Candidatus Thiomargarita nelsonii</name>
    <dbReference type="NCBI Taxonomy" id="1003181"/>
    <lineage>
        <taxon>Bacteria</taxon>
        <taxon>Pseudomonadati</taxon>
        <taxon>Pseudomonadota</taxon>
        <taxon>Gammaproteobacteria</taxon>
        <taxon>Thiotrichales</taxon>
        <taxon>Thiotrichaceae</taxon>
        <taxon>Thiomargarita</taxon>
    </lineage>
</organism>
<dbReference type="Proteomes" id="UP000076962">
    <property type="component" value="Unassembled WGS sequence"/>
</dbReference>
<evidence type="ECO:0000313" key="2">
    <source>
        <dbReference type="Proteomes" id="UP000076962"/>
    </source>
</evidence>
<dbReference type="AlphaFoldDB" id="A0A176S5Q7"/>
<evidence type="ECO:0000313" key="1">
    <source>
        <dbReference type="EMBL" id="OAD23238.1"/>
    </source>
</evidence>
<sequence>MDDYSTTKKKKFGYNKYAYNDTYSSYFDETIANPRDRHAAPQYAVEQALEFVLDYY</sequence>
<proteinExistence type="predicted"/>
<name>A0A176S5Q7_9GAMM</name>
<dbReference type="EMBL" id="LUTY01000474">
    <property type="protein sequence ID" value="OAD23238.1"/>
    <property type="molecule type" value="Genomic_DNA"/>
</dbReference>
<protein>
    <submittedName>
        <fullName evidence="1">Uncharacterized protein</fullName>
    </submittedName>
</protein>
<comment type="caution">
    <text evidence="1">The sequence shown here is derived from an EMBL/GenBank/DDBJ whole genome shotgun (WGS) entry which is preliminary data.</text>
</comment>
<accession>A0A176S5Q7</accession>
<gene>
    <name evidence="1" type="ORF">THIOM_000933</name>
</gene>
<keyword evidence="2" id="KW-1185">Reference proteome</keyword>
<reference evidence="1 2" key="1">
    <citation type="submission" date="2016-05" db="EMBL/GenBank/DDBJ databases">
        <title>Single-cell genome of chain-forming Candidatus Thiomargarita nelsonii and comparison to other large sulfur-oxidizing bacteria.</title>
        <authorList>
            <person name="Winkel M."/>
            <person name="Salman V."/>
            <person name="Woyke T."/>
            <person name="Schulz-Vogt H."/>
            <person name="Richter M."/>
            <person name="Flood B."/>
            <person name="Bailey J."/>
            <person name="Amann R."/>
            <person name="Mussmann M."/>
        </authorList>
    </citation>
    <scope>NUCLEOTIDE SEQUENCE [LARGE SCALE GENOMIC DNA]</scope>
    <source>
        <strain evidence="1 2">THI036</strain>
    </source>
</reference>